<feature type="transmembrane region" description="Helical" evidence="1">
    <location>
        <begin position="30"/>
        <end position="52"/>
    </location>
</feature>
<accession>A0A511J709</accession>
<sequence length="257" mass="27487">MTGGWGALQARVMRRLPHRRDESGTSLVELAAAMFLFGIIVASVATLSIGFARTNAENMNRQDQVDVARSSVERMSRNVRTAVMPSQMSATCTGCTEDAFVLGKNLEVQFYANVDNTGNTVGPSRVTYQVTNISGGFGTLVEKVQVPDSATPTASGYQYCNAELSSASAACKARLKTRILARGVDTSTPLFSYYNQSGTRLTPASAGLTATDLSNVLGVELHLTVQQQSAVKANGTTYIQRITLPNAQAVMRQSEDS</sequence>
<dbReference type="AlphaFoldDB" id="A0A511J709"/>
<evidence type="ECO:0000313" key="3">
    <source>
        <dbReference type="Proteomes" id="UP000321720"/>
    </source>
</evidence>
<keyword evidence="3" id="KW-1185">Reference proteome</keyword>
<comment type="caution">
    <text evidence="2">The sequence shown here is derived from an EMBL/GenBank/DDBJ whole genome shotgun (WGS) entry which is preliminary data.</text>
</comment>
<evidence type="ECO:0000313" key="2">
    <source>
        <dbReference type="EMBL" id="GEL93479.1"/>
    </source>
</evidence>
<protein>
    <recommendedName>
        <fullName evidence="4">Prepilin-type N-terminal cleavage/methylation domain-containing protein</fullName>
    </recommendedName>
</protein>
<dbReference type="Proteomes" id="UP000321720">
    <property type="component" value="Unassembled WGS sequence"/>
</dbReference>
<evidence type="ECO:0000256" key="1">
    <source>
        <dbReference type="SAM" id="Phobius"/>
    </source>
</evidence>
<reference evidence="2 3" key="1">
    <citation type="submission" date="2019-07" db="EMBL/GenBank/DDBJ databases">
        <title>Whole genome shotgun sequence of Cellulomonas composti NBRC 100758.</title>
        <authorList>
            <person name="Hosoyama A."/>
            <person name="Uohara A."/>
            <person name="Ohji S."/>
            <person name="Ichikawa N."/>
        </authorList>
    </citation>
    <scope>NUCLEOTIDE SEQUENCE [LARGE SCALE GENOMIC DNA]</scope>
    <source>
        <strain evidence="2 3">NBRC 100758</strain>
    </source>
</reference>
<keyword evidence="1" id="KW-0812">Transmembrane</keyword>
<name>A0A511J709_9CELL</name>
<organism evidence="2 3">
    <name type="scientific">Cellulomonas composti</name>
    <dbReference type="NCBI Taxonomy" id="266130"/>
    <lineage>
        <taxon>Bacteria</taxon>
        <taxon>Bacillati</taxon>
        <taxon>Actinomycetota</taxon>
        <taxon>Actinomycetes</taxon>
        <taxon>Micrococcales</taxon>
        <taxon>Cellulomonadaceae</taxon>
        <taxon>Cellulomonas</taxon>
    </lineage>
</organism>
<dbReference type="EMBL" id="BJWG01000001">
    <property type="protein sequence ID" value="GEL93479.1"/>
    <property type="molecule type" value="Genomic_DNA"/>
</dbReference>
<dbReference type="RefSeq" id="WP_246117237.1">
    <property type="nucleotide sequence ID" value="NZ_BJWG01000001.1"/>
</dbReference>
<gene>
    <name evidence="2" type="ORF">CCO02nite_01370</name>
</gene>
<proteinExistence type="predicted"/>
<keyword evidence="1" id="KW-1133">Transmembrane helix</keyword>
<keyword evidence="1" id="KW-0472">Membrane</keyword>
<evidence type="ECO:0008006" key="4">
    <source>
        <dbReference type="Google" id="ProtNLM"/>
    </source>
</evidence>